<protein>
    <submittedName>
        <fullName evidence="1">Uncharacterized protein</fullName>
    </submittedName>
</protein>
<proteinExistence type="predicted"/>
<dbReference type="EMBL" id="OC003229">
    <property type="protein sequence ID" value="CAD7262988.1"/>
    <property type="molecule type" value="Genomic_DNA"/>
</dbReference>
<name>A0A7R9G268_TIMSH</name>
<gene>
    <name evidence="1" type="ORF">TSIB3V08_LOCUS7082</name>
</gene>
<evidence type="ECO:0000313" key="1">
    <source>
        <dbReference type="EMBL" id="CAD7262988.1"/>
    </source>
</evidence>
<dbReference type="AlphaFoldDB" id="A0A7R9G268"/>
<reference evidence="1" key="1">
    <citation type="submission" date="2020-11" db="EMBL/GenBank/DDBJ databases">
        <authorList>
            <person name="Tran Van P."/>
        </authorList>
    </citation>
    <scope>NUCLEOTIDE SEQUENCE</scope>
</reference>
<organism evidence="1">
    <name type="scientific">Timema shepardi</name>
    <name type="common">Walking stick</name>
    <dbReference type="NCBI Taxonomy" id="629360"/>
    <lineage>
        <taxon>Eukaryota</taxon>
        <taxon>Metazoa</taxon>
        <taxon>Ecdysozoa</taxon>
        <taxon>Arthropoda</taxon>
        <taxon>Hexapoda</taxon>
        <taxon>Insecta</taxon>
        <taxon>Pterygota</taxon>
        <taxon>Neoptera</taxon>
        <taxon>Polyneoptera</taxon>
        <taxon>Phasmatodea</taxon>
        <taxon>Timematodea</taxon>
        <taxon>Timematoidea</taxon>
        <taxon>Timematidae</taxon>
        <taxon>Timema</taxon>
    </lineage>
</organism>
<accession>A0A7R9G268</accession>
<sequence length="117" mass="13208">MATWSRLAPHLTTFSKLHEPSHLTTFSKLHEPSHLTTFSKLHEPSHLTTFSKLPEPIHRTTPKMFEGEATFLQKAKAEIVNVEDCEENPMLTGRFVVSDNMICAMGEQQTGYKVGVI</sequence>